<dbReference type="GO" id="GO:0043291">
    <property type="term" value="C:RAVE complex"/>
    <property type="evidence" value="ECO:0007669"/>
    <property type="project" value="TreeGrafter"/>
</dbReference>
<evidence type="ECO:0000256" key="2">
    <source>
        <dbReference type="ARBA" id="ARBA00022737"/>
    </source>
</evidence>
<feature type="region of interest" description="Disordered" evidence="4">
    <location>
        <begin position="1602"/>
        <end position="1623"/>
    </location>
</feature>
<dbReference type="SMART" id="SM00320">
    <property type="entry name" value="WD40"/>
    <property type="match status" value="5"/>
</dbReference>
<feature type="compositionally biased region" description="Acidic residues" evidence="4">
    <location>
        <begin position="670"/>
        <end position="682"/>
    </location>
</feature>
<dbReference type="SUPFAM" id="SSF50978">
    <property type="entry name" value="WD40 repeat-like"/>
    <property type="match status" value="2"/>
</dbReference>
<evidence type="ECO:0000313" key="6">
    <source>
        <dbReference type="EMBL" id="KAF7720850.1"/>
    </source>
</evidence>
<sequence length="1981" mass="225175">GDWKAVWSTQLPACVIMAKFEPNSDMFATMGQDDCTLFTMARDGIGRFWSPVDLNKPYMLYMCAVIDPSQSLVTAEPTSEEGSSAYMDHSEDFSPIHYIDTDELQHAIYAQFRHTRNDRLDQRIERVRSMVRDTPDLLFRIQPDGSLTFWGIQHLNAFPRRIPRVFVVLRVAQAIDPVDVVYFLEPVQVLHDYTHMQSSSTIKPVELSVLARNPHGQVRCYGLNLVDFLDTTLFPARLNLKYTWLGHQRTITGIHQSLNSRFCTIGIDGLTNVWKYELRENGGRLTTRLQLDSSIQINASIILAVPIDNDNHLAVYDGEKVLIYASDQQDCHAQQDQMCESSDAIEGLSALYMDSLNGLHLLFGVSSSCKSVYTWEIRFQENGRFDKAVYRGKQKFEWNGAAEVIFSADRWSANIASVLLHQLATDSVMFGVSIGSTVTIYHSTADTKKVRWDSLYSLETGLKNIVRIRCVSNILAIVSESQLKGPARQLSIWMEMRSGVPPVLYKTFEFSEPIKDIAWNMSSDVQFLLAIAFPNKMAIYGQKRASNVTDDEASWVCYTEFDVDTAEDIVGIKWVNNGVLVVAAGNQLRCYLKWLTANGSIMQYAEFILLGKTELINCVLLSLYKFLKQFIDEENLNVHQIPSVPISKILELQNSNKKHDIRQGYKTLFDDSDDQTEDEAEENDVRPLTEAESSYMMDYLKSNQLPGLNEDERKQLLALIDTFSEISNQGESLDENGARFTALIENYFHLNTVLGLKNRQLASRDIVWALHSQSQDLLLERCVRLCHGKLMWEDARALGIFLWLQKIDVVRDQMTNIARNTYLAQEESKDPVGCTLFYLALRKKTLLQSLWRTASYHKEQQIMVNFLANDFTQPRWQTAASKNAFVLLGRQRYEYAAAFFLLADKLKDAVGVILKHLKDYQLAIAICRVYEGDDSRLLKDILETHVLPIAIESRDRWLVNITFCLLDRPKDAIRATVVPLSQLSIDGTVTDSAATVSDPDLFILYQHLKKQIKLQNRQEISIPPDLEYGFSLQVARAYERLGCPLLAFYILNQYKISAPVAKVEEKPSHASDLFAEELVVTHHASDLFSEENRPVSRADDLFGDYDDLFSSKTRVSTDLFTDTDCITFEEADQTEDDFMLQGDENNNLTAYKAMLIIRMLQTLFNAASTLCNGVTMSDVLQARHRSTFLHNRQYLFALGEKLKIPQRTFSRLLMEKSIEADVFALYLQILDKGIPEDFDVQGFLEAFRAGCFQVFDTVIIQRDMEYPGLRFVEKWTDHVISTFPIWSTLTEQFPPTDDFKLATPKIALEGYICLIMVTLRQRHFEKSWRLLYHFKAFMASIKSNADMTDTFSKLKSNDTRMVEMNQEDFESFSDDSLFGFDLNEEVYKPLLDFYDNSSGANLLEAASLNYILTVLESCMKNTGKNNVMNNEMLTFVWATFLDPIAHRAHSLKQAIEQQMGEQELTRRNVLKQFASLRQKKYWHSIKTLGPAEQLLPFPSEINIVSEDTQLHIHTIYHPPTTAHAFCISPIYTDSMAVCLKSEIHEVELSKAQRFGLSLIRSGSSASYGNHDHTDSYPDTEEDEEISDHSDSEMDIAGKHIRRSKLAQQQHQGRTPNPATPILSPARSRLQTEEAQKFSQNLSLDNLQDTLKRSFGIGKEGSELLRTPTGTSPAENNEKMITLKRSISATCAEAHPQFPFCKIIDDAHTMIAKDGVVDITGCEAHNGGPSVMLWQFGQEREIASYYGCQIYVFTYQHRIHFDQFGQKFGAGDTSGAFNLWRFDSHAHSNKPYYTVSCHSKATRDFTFLNSSSLIATAGTSLAMSRKRDHVCLWDTLLPPSKAMVCSLPGHDSGAYAIAYEPSNHLLFSGGKRGEIVVSDIRQRTTMHTFPAHHSRIRSIAIDTENRALITGSIDGELKIWDVSTYKQRHTYDIQPRNRFLTPSFNRIPLKAFGVTQIQVMNDGYLYTSGPGGVIRCHRSADS</sequence>
<dbReference type="InterPro" id="IPR019775">
    <property type="entry name" value="WD40_repeat_CS"/>
</dbReference>
<feature type="non-terminal residue" evidence="6">
    <location>
        <position position="1981"/>
    </location>
</feature>
<dbReference type="InterPro" id="IPR036322">
    <property type="entry name" value="WD40_repeat_dom_sf"/>
</dbReference>
<dbReference type="PANTHER" id="PTHR13950">
    <property type="entry name" value="RABCONNECTIN-RELATED"/>
    <property type="match status" value="1"/>
</dbReference>
<feature type="region of interest" description="Disordered" evidence="4">
    <location>
        <begin position="668"/>
        <end position="687"/>
    </location>
</feature>
<name>A0A8H7BIV4_9FUNG</name>
<dbReference type="Pfam" id="PF00400">
    <property type="entry name" value="WD40"/>
    <property type="match status" value="1"/>
</dbReference>
<feature type="domain" description="RAVE complex protein Rav1 C-terminal" evidence="5">
    <location>
        <begin position="607"/>
        <end position="1048"/>
    </location>
</feature>
<keyword evidence="1 3" id="KW-0853">WD repeat</keyword>
<dbReference type="Proteomes" id="UP000605846">
    <property type="component" value="Unassembled WGS sequence"/>
</dbReference>
<dbReference type="InterPro" id="IPR022033">
    <property type="entry name" value="Rav1p_C"/>
</dbReference>
<dbReference type="InterPro" id="IPR015943">
    <property type="entry name" value="WD40/YVTN_repeat-like_dom_sf"/>
</dbReference>
<dbReference type="EMBL" id="JABAYA010000348">
    <property type="protein sequence ID" value="KAF7720850.1"/>
    <property type="molecule type" value="Genomic_DNA"/>
</dbReference>
<feature type="repeat" description="WD" evidence="3">
    <location>
        <begin position="1888"/>
        <end position="1929"/>
    </location>
</feature>
<evidence type="ECO:0000256" key="3">
    <source>
        <dbReference type="PROSITE-ProRule" id="PRU00221"/>
    </source>
</evidence>
<proteinExistence type="predicted"/>
<dbReference type="InterPro" id="IPR052208">
    <property type="entry name" value="DmX-like/RAVE_component"/>
</dbReference>
<keyword evidence="2" id="KW-0677">Repeat</keyword>
<feature type="compositionally biased region" description="Polar residues" evidence="4">
    <location>
        <begin position="1605"/>
        <end position="1616"/>
    </location>
</feature>
<dbReference type="PROSITE" id="PS50082">
    <property type="entry name" value="WD_REPEATS_2"/>
    <property type="match status" value="2"/>
</dbReference>
<evidence type="ECO:0000256" key="1">
    <source>
        <dbReference type="ARBA" id="ARBA00022574"/>
    </source>
</evidence>
<feature type="domain" description="RAVE complex protein Rav1 C-terminal" evidence="5">
    <location>
        <begin position="440"/>
        <end position="597"/>
    </location>
</feature>
<dbReference type="Gene3D" id="2.130.10.10">
    <property type="entry name" value="YVTN repeat-like/Quinoprotein amine dehydrogenase"/>
    <property type="match status" value="1"/>
</dbReference>
<dbReference type="InterPro" id="IPR001680">
    <property type="entry name" value="WD40_rpt"/>
</dbReference>
<evidence type="ECO:0000259" key="5">
    <source>
        <dbReference type="Pfam" id="PF12234"/>
    </source>
</evidence>
<dbReference type="OrthoDB" id="342131at2759"/>
<dbReference type="GO" id="GO:0007035">
    <property type="term" value="P:vacuolar acidification"/>
    <property type="evidence" value="ECO:0007669"/>
    <property type="project" value="TreeGrafter"/>
</dbReference>
<reference evidence="6" key="1">
    <citation type="submission" date="2020-01" db="EMBL/GenBank/DDBJ databases">
        <title>Genome Sequencing of Three Apophysomyces-Like Fungal Strains Confirms a Novel Fungal Genus in the Mucoromycota with divergent Burkholderia-like Endosymbiotic Bacteria.</title>
        <authorList>
            <person name="Stajich J.E."/>
            <person name="Macias A.M."/>
            <person name="Carter-House D."/>
            <person name="Lovett B."/>
            <person name="Kasson L.R."/>
            <person name="Berry K."/>
            <person name="Grigoriev I."/>
            <person name="Chang Y."/>
            <person name="Spatafora J."/>
            <person name="Kasson M.T."/>
        </authorList>
    </citation>
    <scope>NUCLEOTIDE SEQUENCE</scope>
    <source>
        <strain evidence="6">NRRL A-21654</strain>
    </source>
</reference>
<evidence type="ECO:0000256" key="4">
    <source>
        <dbReference type="SAM" id="MobiDB-lite"/>
    </source>
</evidence>
<dbReference type="PANTHER" id="PTHR13950:SF9">
    <property type="entry name" value="RABCONNECTIN-3A"/>
    <property type="match status" value="1"/>
</dbReference>
<feature type="repeat" description="WD" evidence="3">
    <location>
        <begin position="1846"/>
        <end position="1887"/>
    </location>
</feature>
<dbReference type="Pfam" id="PF12234">
    <property type="entry name" value="Rav1p_C"/>
    <property type="match status" value="2"/>
</dbReference>
<organism evidence="6 7">
    <name type="scientific">Apophysomyces ossiformis</name>
    <dbReference type="NCBI Taxonomy" id="679940"/>
    <lineage>
        <taxon>Eukaryota</taxon>
        <taxon>Fungi</taxon>
        <taxon>Fungi incertae sedis</taxon>
        <taxon>Mucoromycota</taxon>
        <taxon>Mucoromycotina</taxon>
        <taxon>Mucoromycetes</taxon>
        <taxon>Mucorales</taxon>
        <taxon>Mucorineae</taxon>
        <taxon>Mucoraceae</taxon>
        <taxon>Apophysomyces</taxon>
    </lineage>
</organism>
<dbReference type="PROSITE" id="PS50294">
    <property type="entry name" value="WD_REPEATS_REGION"/>
    <property type="match status" value="1"/>
</dbReference>
<evidence type="ECO:0000313" key="7">
    <source>
        <dbReference type="Proteomes" id="UP000605846"/>
    </source>
</evidence>
<feature type="region of interest" description="Disordered" evidence="4">
    <location>
        <begin position="1564"/>
        <end position="1590"/>
    </location>
</feature>
<dbReference type="PROSITE" id="PS00678">
    <property type="entry name" value="WD_REPEATS_1"/>
    <property type="match status" value="1"/>
</dbReference>
<keyword evidence="7" id="KW-1185">Reference proteome</keyword>
<comment type="caution">
    <text evidence="6">The sequence shown here is derived from an EMBL/GenBank/DDBJ whole genome shotgun (WGS) entry which is preliminary data.</text>
</comment>
<gene>
    <name evidence="6" type="primary">RAV1</name>
    <name evidence="6" type="ORF">EC973_005909</name>
</gene>
<protein>
    <submittedName>
        <fullName evidence="6">Regulator of (H+)-ATPase in vacuolar membrane</fullName>
    </submittedName>
</protein>
<accession>A0A8H7BIV4</accession>